<protein>
    <submittedName>
        <fullName evidence="2">Uncharacterized protein</fullName>
    </submittedName>
</protein>
<name>A0A4Y3N9X5_PAEAU</name>
<comment type="caution">
    <text evidence="2">The sequence shown here is derived from an EMBL/GenBank/DDBJ whole genome shotgun (WGS) entry which is preliminary data.</text>
</comment>
<organism evidence="2 3">
    <name type="scientific">Paenarthrobacter aurescens</name>
    <name type="common">Arthrobacter aurescens</name>
    <dbReference type="NCBI Taxonomy" id="43663"/>
    <lineage>
        <taxon>Bacteria</taxon>
        <taxon>Bacillati</taxon>
        <taxon>Actinomycetota</taxon>
        <taxon>Actinomycetes</taxon>
        <taxon>Micrococcales</taxon>
        <taxon>Micrococcaceae</taxon>
        <taxon>Paenarthrobacter</taxon>
    </lineage>
</organism>
<accession>A0A4Y3N9X5</accession>
<dbReference type="Proteomes" id="UP000317715">
    <property type="component" value="Unassembled WGS sequence"/>
</dbReference>
<evidence type="ECO:0000256" key="1">
    <source>
        <dbReference type="SAM" id="MobiDB-lite"/>
    </source>
</evidence>
<evidence type="ECO:0000313" key="2">
    <source>
        <dbReference type="EMBL" id="GEB18660.1"/>
    </source>
</evidence>
<dbReference type="AlphaFoldDB" id="A0A4Y3N9X5"/>
<feature type="region of interest" description="Disordered" evidence="1">
    <location>
        <begin position="1"/>
        <end position="27"/>
    </location>
</feature>
<keyword evidence="3" id="KW-1185">Reference proteome</keyword>
<gene>
    <name evidence="2" type="ORF">AAU01_14150</name>
</gene>
<proteinExistence type="predicted"/>
<reference evidence="2 3" key="1">
    <citation type="submission" date="2019-06" db="EMBL/GenBank/DDBJ databases">
        <title>Whole genome shotgun sequence of Paenarthrobacter aurescens NBRC 12136.</title>
        <authorList>
            <person name="Hosoyama A."/>
            <person name="Uohara A."/>
            <person name="Ohji S."/>
            <person name="Ichikawa N."/>
        </authorList>
    </citation>
    <scope>NUCLEOTIDE SEQUENCE [LARGE SCALE GENOMIC DNA]</scope>
    <source>
        <strain evidence="2 3">NBRC 12136</strain>
    </source>
</reference>
<sequence>MIPWDLPELAEGASPSPNEGFTGKKGGRVECASNGLHGCAWVIRAPLSLDKPALTMGPSSPF</sequence>
<dbReference type="EMBL" id="BJMD01000007">
    <property type="protein sequence ID" value="GEB18660.1"/>
    <property type="molecule type" value="Genomic_DNA"/>
</dbReference>
<evidence type="ECO:0000313" key="3">
    <source>
        <dbReference type="Proteomes" id="UP000317715"/>
    </source>
</evidence>